<dbReference type="RefSeq" id="WP_158369510.1">
    <property type="nucleotide sequence ID" value="NZ_JAOQJU010000006.1"/>
</dbReference>
<keyword evidence="1" id="KW-1133">Transmembrane helix</keyword>
<feature type="transmembrane region" description="Helical" evidence="1">
    <location>
        <begin position="155"/>
        <end position="171"/>
    </location>
</feature>
<name>A0ABT2RM10_9FIRM</name>
<proteinExistence type="predicted"/>
<sequence length="270" mass="30129">MLRETEKVCQEICLRELSFAEIDEKILGENKNVWQERFEKIGKEDITKEILTPRQCNRNLAGMLLWGYFISAVTAALAGDWLLANVDGYWIVGIGIVAVFCYIAMYFTANVKILLAIFHIEAVLLSPLAAAVMRIAEDMSMGSTRKQAITGKHMAVFWLAIVIYVALLFWLSEKRESFMKKAGCVLSVGVAYAGVMTVAAGVISDLWLYAAIVFLVFTLFLGMNWYHLNEELPESGASKYFAVVNACRIMNIAGCAQNMKGKTTSTTVFR</sequence>
<feature type="transmembrane region" description="Helical" evidence="1">
    <location>
        <begin position="206"/>
        <end position="226"/>
    </location>
</feature>
<feature type="transmembrane region" description="Helical" evidence="1">
    <location>
        <begin position="63"/>
        <end position="83"/>
    </location>
</feature>
<feature type="transmembrane region" description="Helical" evidence="1">
    <location>
        <begin position="183"/>
        <end position="200"/>
    </location>
</feature>
<gene>
    <name evidence="2" type="ORF">OCV99_07695</name>
</gene>
<reference evidence="2 3" key="1">
    <citation type="journal article" date="2021" name="ISME Commun">
        <title>Automated analysis of genomic sequences facilitates high-throughput and comprehensive description of bacteria.</title>
        <authorList>
            <person name="Hitch T.C.A."/>
        </authorList>
    </citation>
    <scope>NUCLEOTIDE SEQUENCE [LARGE SCALE GENOMIC DNA]</scope>
    <source>
        <strain evidence="2 3">Sanger_03</strain>
    </source>
</reference>
<evidence type="ECO:0000313" key="2">
    <source>
        <dbReference type="EMBL" id="MCU6686432.1"/>
    </source>
</evidence>
<keyword evidence="3" id="KW-1185">Reference proteome</keyword>
<comment type="caution">
    <text evidence="2">The sequence shown here is derived from an EMBL/GenBank/DDBJ whole genome shotgun (WGS) entry which is preliminary data.</text>
</comment>
<dbReference type="EMBL" id="JAOQJU010000006">
    <property type="protein sequence ID" value="MCU6686432.1"/>
    <property type="molecule type" value="Genomic_DNA"/>
</dbReference>
<keyword evidence="1" id="KW-0812">Transmembrane</keyword>
<accession>A0ABT2RM10</accession>
<dbReference type="Proteomes" id="UP001652431">
    <property type="component" value="Unassembled WGS sequence"/>
</dbReference>
<feature type="transmembrane region" description="Helical" evidence="1">
    <location>
        <begin position="89"/>
        <end position="107"/>
    </location>
</feature>
<evidence type="ECO:0000256" key="1">
    <source>
        <dbReference type="SAM" id="Phobius"/>
    </source>
</evidence>
<evidence type="ECO:0000313" key="3">
    <source>
        <dbReference type="Proteomes" id="UP001652431"/>
    </source>
</evidence>
<protein>
    <submittedName>
        <fullName evidence="2">Uncharacterized protein</fullName>
    </submittedName>
</protein>
<feature type="transmembrane region" description="Helical" evidence="1">
    <location>
        <begin position="114"/>
        <end position="135"/>
    </location>
</feature>
<organism evidence="2 3">
    <name type="scientific">Dorea acetigenes</name>
    <dbReference type="NCBI Taxonomy" id="2981787"/>
    <lineage>
        <taxon>Bacteria</taxon>
        <taxon>Bacillati</taxon>
        <taxon>Bacillota</taxon>
        <taxon>Clostridia</taxon>
        <taxon>Lachnospirales</taxon>
        <taxon>Lachnospiraceae</taxon>
        <taxon>Dorea</taxon>
    </lineage>
</organism>
<keyword evidence="1" id="KW-0472">Membrane</keyword>